<feature type="domain" description="FAD-binding PCMH-type" evidence="5">
    <location>
        <begin position="28"/>
        <end position="198"/>
    </location>
</feature>
<dbReference type="SUPFAM" id="SSF55103">
    <property type="entry name" value="FAD-linked oxidases, C-terminal domain"/>
    <property type="match status" value="1"/>
</dbReference>
<evidence type="ECO:0000256" key="1">
    <source>
        <dbReference type="ARBA" id="ARBA00005466"/>
    </source>
</evidence>
<reference evidence="7" key="1">
    <citation type="submission" date="2016-10" db="EMBL/GenBank/DDBJ databases">
        <authorList>
            <person name="Varghese N."/>
            <person name="Submissions S."/>
        </authorList>
    </citation>
    <scope>NUCLEOTIDE SEQUENCE [LARGE SCALE GENOMIC DNA]</scope>
    <source>
        <strain evidence="7">DSM 17044</strain>
    </source>
</reference>
<dbReference type="OrthoDB" id="9811557at2"/>
<dbReference type="InterPro" id="IPR006094">
    <property type="entry name" value="Oxid_FAD_bind_N"/>
</dbReference>
<dbReference type="Pfam" id="PF01565">
    <property type="entry name" value="FAD_binding_4"/>
    <property type="match status" value="1"/>
</dbReference>
<comment type="similarity">
    <text evidence="1">Belongs to the oxygen-dependent FAD-linked oxidoreductase family.</text>
</comment>
<organism evidence="6 7">
    <name type="scientific">Stigmatella aurantiaca</name>
    <dbReference type="NCBI Taxonomy" id="41"/>
    <lineage>
        <taxon>Bacteria</taxon>
        <taxon>Pseudomonadati</taxon>
        <taxon>Myxococcota</taxon>
        <taxon>Myxococcia</taxon>
        <taxon>Myxococcales</taxon>
        <taxon>Cystobacterineae</taxon>
        <taxon>Archangiaceae</taxon>
        <taxon>Stigmatella</taxon>
    </lineage>
</organism>
<evidence type="ECO:0000256" key="2">
    <source>
        <dbReference type="ARBA" id="ARBA00022630"/>
    </source>
</evidence>
<keyword evidence="7" id="KW-1185">Reference proteome</keyword>
<evidence type="ECO:0000313" key="6">
    <source>
        <dbReference type="EMBL" id="SEN13242.1"/>
    </source>
</evidence>
<dbReference type="PANTHER" id="PTHR13878:SF53">
    <property type="entry name" value="CYTOKININ DEHYDROGENASE 6"/>
    <property type="match status" value="1"/>
</dbReference>
<protein>
    <submittedName>
        <fullName evidence="6">FAD/FMN-containing dehydrogenase</fullName>
    </submittedName>
</protein>
<dbReference type="InterPro" id="IPR050432">
    <property type="entry name" value="FAD-linked_Oxidoreductases_BP"/>
</dbReference>
<evidence type="ECO:0000256" key="3">
    <source>
        <dbReference type="ARBA" id="ARBA00022827"/>
    </source>
</evidence>
<evidence type="ECO:0000259" key="5">
    <source>
        <dbReference type="PROSITE" id="PS51387"/>
    </source>
</evidence>
<dbReference type="InterPro" id="IPR016164">
    <property type="entry name" value="FAD-linked_Oxase-like_C"/>
</dbReference>
<dbReference type="InterPro" id="IPR016169">
    <property type="entry name" value="FAD-bd_PCMH_sub2"/>
</dbReference>
<evidence type="ECO:0000256" key="4">
    <source>
        <dbReference type="ARBA" id="ARBA00023002"/>
    </source>
</evidence>
<dbReference type="PROSITE" id="PS51387">
    <property type="entry name" value="FAD_PCMH"/>
    <property type="match status" value="1"/>
</dbReference>
<dbReference type="PANTHER" id="PTHR13878">
    <property type="entry name" value="GULONOLACTONE OXIDASE"/>
    <property type="match status" value="1"/>
</dbReference>
<dbReference type="Gene3D" id="3.40.462.10">
    <property type="entry name" value="FAD-linked oxidases, C-terminal domain"/>
    <property type="match status" value="1"/>
</dbReference>
<dbReference type="RefSeq" id="WP_083423544.1">
    <property type="nucleotide sequence ID" value="NZ_FOAP01000031.1"/>
</dbReference>
<keyword evidence="2" id="KW-0285">Flavoprotein</keyword>
<dbReference type="GO" id="GO:0016491">
    <property type="term" value="F:oxidoreductase activity"/>
    <property type="evidence" value="ECO:0007669"/>
    <property type="project" value="UniProtKB-KW"/>
</dbReference>
<gene>
    <name evidence="6" type="ORF">SAMN05444354_13171</name>
</gene>
<proteinExistence type="inferred from homology"/>
<accession>A0A1H8E179</accession>
<dbReference type="EMBL" id="FOAP01000031">
    <property type="protein sequence ID" value="SEN13242.1"/>
    <property type="molecule type" value="Genomic_DNA"/>
</dbReference>
<evidence type="ECO:0000313" key="7">
    <source>
        <dbReference type="Proteomes" id="UP000182719"/>
    </source>
</evidence>
<name>A0A1H8E179_STIAU</name>
<dbReference type="Proteomes" id="UP000182719">
    <property type="component" value="Unassembled WGS sequence"/>
</dbReference>
<dbReference type="Gene3D" id="3.30.465.10">
    <property type="match status" value="1"/>
</dbReference>
<dbReference type="AlphaFoldDB" id="A0A1H8E179"/>
<dbReference type="InterPro" id="IPR016167">
    <property type="entry name" value="FAD-bd_PCMH_sub1"/>
</dbReference>
<dbReference type="InterPro" id="IPR016170">
    <property type="entry name" value="Cytok_DH_C_sf"/>
</dbReference>
<dbReference type="SUPFAM" id="SSF56176">
    <property type="entry name" value="FAD-binding/transporter-associated domain-like"/>
    <property type="match status" value="1"/>
</dbReference>
<dbReference type="InterPro" id="IPR016166">
    <property type="entry name" value="FAD-bd_PCMH"/>
</dbReference>
<dbReference type="Gene3D" id="3.30.43.10">
    <property type="entry name" value="Uridine Diphospho-n-acetylenolpyruvylglucosamine Reductase, domain 2"/>
    <property type="match status" value="1"/>
</dbReference>
<dbReference type="InterPro" id="IPR036318">
    <property type="entry name" value="FAD-bd_PCMH-like_sf"/>
</dbReference>
<sequence>MQELARRIRGSLLEPAPGEFARDFSRLTRIPPRAVVRPQTVEDVQETVRYAHQHGLRTVARGHGCSANGQALSEHLVLDIHGLTAFERTGELEVKVGAGFTWGDLQDRLNALGLSNIVLTDYRSHTVGGTLSVGGFGSMSLFHGGQVDQVVALDIVTGTGELVHARPEGPHARLFQYTLCGLGQTGFIAHAYLKVARNRPHALNFADSPYSTETLASITRRVLDAPQPWDHCLVLHYLAFQQNMVLLARDVEEEPAELPEGAQFLPEFYRYKNTAATGVMSQLLHGLKEAGLAKSEEDVFHLWNDYFVPSDKADAFRQIHQSLFKDPRFTMGTYGTILRARPPGSRLPLSPMSSGAEVINTFSGPYHTIPKSFLDEYRAKFDQAIDACLSLGGRVYLYGYHPKSADFYRRQFGAETFEAWRAVKAEYDPGSILGAPLF</sequence>
<keyword evidence="3" id="KW-0274">FAD</keyword>
<keyword evidence="4" id="KW-0560">Oxidoreductase</keyword>
<dbReference type="GO" id="GO:0071949">
    <property type="term" value="F:FAD binding"/>
    <property type="evidence" value="ECO:0007669"/>
    <property type="project" value="InterPro"/>
</dbReference>